<feature type="compositionally biased region" description="Polar residues" evidence="1">
    <location>
        <begin position="108"/>
        <end position="126"/>
    </location>
</feature>
<dbReference type="Proteomes" id="UP000191024">
    <property type="component" value="Chromosome B"/>
</dbReference>
<dbReference type="OrthoDB" id="3993315at2759"/>
<keyword evidence="3" id="KW-1185">Reference proteome</keyword>
<dbReference type="STRING" id="1230905.A0A1G4IST2"/>
<gene>
    <name evidence="2" type="ORF">LAMI_0B00452G</name>
</gene>
<evidence type="ECO:0000313" key="2">
    <source>
        <dbReference type="EMBL" id="SCU80000.1"/>
    </source>
</evidence>
<evidence type="ECO:0000256" key="1">
    <source>
        <dbReference type="SAM" id="MobiDB-lite"/>
    </source>
</evidence>
<feature type="region of interest" description="Disordered" evidence="1">
    <location>
        <begin position="108"/>
        <end position="129"/>
    </location>
</feature>
<dbReference type="AlphaFoldDB" id="A0A1G4IST2"/>
<accession>A0A1G4IST2</accession>
<feature type="compositionally biased region" description="Basic and acidic residues" evidence="1">
    <location>
        <begin position="47"/>
        <end position="63"/>
    </location>
</feature>
<reference evidence="2 3" key="1">
    <citation type="submission" date="2016-03" db="EMBL/GenBank/DDBJ databases">
        <authorList>
            <person name="Devillers H."/>
        </authorList>
    </citation>
    <scope>NUCLEOTIDE SEQUENCE [LARGE SCALE GENOMIC DNA]</scope>
    <source>
        <strain evidence="2">CBS 11717</strain>
    </source>
</reference>
<sequence>MVDQEQIRKRMSQIELNIDEMNHVIEENLNVSSEAKFNALDGDDVDKDASQNYEDRKETHGHGPLEEVTMSRINATLNATNMKDEGAITDVDKVLVASETEVSQSAALNDTKSALQGQEAQLTDTDVSARDELPLKEADANGGASQVPDGMGQLNMPKRREQVEQAPRRVPSNPFRVVSVSKKVSEGTSTQKLQARHDYLTAKCSKLQREIQYLDDLRDRGSLPRGEGKKMDEAQGKLKEYLDSKMKERYEIGVLLSRQLRREIDRGQKGQFWVGN</sequence>
<feature type="region of interest" description="Disordered" evidence="1">
    <location>
        <begin position="41"/>
        <end position="63"/>
    </location>
</feature>
<protein>
    <submittedName>
        <fullName evidence="2">LAMI_0B00452g1_1</fullName>
    </submittedName>
</protein>
<evidence type="ECO:0000313" key="3">
    <source>
        <dbReference type="Proteomes" id="UP000191024"/>
    </source>
</evidence>
<proteinExistence type="predicted"/>
<organism evidence="2 3">
    <name type="scientific">Lachancea mirantina</name>
    <dbReference type="NCBI Taxonomy" id="1230905"/>
    <lineage>
        <taxon>Eukaryota</taxon>
        <taxon>Fungi</taxon>
        <taxon>Dikarya</taxon>
        <taxon>Ascomycota</taxon>
        <taxon>Saccharomycotina</taxon>
        <taxon>Saccharomycetes</taxon>
        <taxon>Saccharomycetales</taxon>
        <taxon>Saccharomycetaceae</taxon>
        <taxon>Lachancea</taxon>
    </lineage>
</organism>
<name>A0A1G4IST2_9SACH</name>
<dbReference type="EMBL" id="LT598464">
    <property type="protein sequence ID" value="SCU80000.1"/>
    <property type="molecule type" value="Genomic_DNA"/>
</dbReference>